<evidence type="ECO:0000256" key="6">
    <source>
        <dbReference type="ARBA" id="ARBA00022898"/>
    </source>
</evidence>
<reference evidence="9 10" key="2">
    <citation type="journal article" date="2000" name="Proc. Natl. Acad. Sci. U.S.A.">
        <title>Archaeal adaptation to higher temperatures revealed by genomic sequence of Thermoplasma volcanium.</title>
        <authorList>
            <person name="Kawashima T."/>
            <person name="Amano N."/>
            <person name="Koike H."/>
            <person name="Makino S."/>
            <person name="Higuchi S."/>
            <person name="Kawashima-Ohya Y."/>
            <person name="Watanabe K."/>
            <person name="Yamazaki M."/>
            <person name="Kanehori K."/>
            <person name="Kawamoto T."/>
            <person name="Nunoshiba T."/>
            <person name="Yamamoto Y."/>
            <person name="Aramaki H."/>
            <person name="Makino K."/>
            <person name="Suzuki M."/>
        </authorList>
    </citation>
    <scope>NUCLEOTIDE SEQUENCE [LARGE SCALE GENOMIC DNA]</scope>
    <source>
        <strain evidence="10">ATCC 51530 / DSM 4299 / JCM 9571 / NBRC 15438 / GSS1</strain>
    </source>
</reference>
<protein>
    <recommendedName>
        <fullName evidence="7">Aminotransferase</fullName>
        <ecNumber evidence="7">2.6.1.-</ecNumber>
    </recommendedName>
</protein>
<dbReference type="HOGENOM" id="CLU_017584_4_3_2"/>
<dbReference type="PANTHER" id="PTHR46383">
    <property type="entry name" value="ASPARTATE AMINOTRANSFERASE"/>
    <property type="match status" value="1"/>
</dbReference>
<dbReference type="PANTHER" id="PTHR46383:SF1">
    <property type="entry name" value="ASPARTATE AMINOTRANSFERASE"/>
    <property type="match status" value="1"/>
</dbReference>
<dbReference type="PhylomeDB" id="Q97AE8"/>
<dbReference type="KEGG" id="tvo:TVG0882679"/>
<keyword evidence="5 7" id="KW-0808">Transferase</keyword>
<dbReference type="SUPFAM" id="SSF53383">
    <property type="entry name" value="PLP-dependent transferases"/>
    <property type="match status" value="1"/>
</dbReference>
<dbReference type="CDD" id="cd00609">
    <property type="entry name" value="AAT_like"/>
    <property type="match status" value="1"/>
</dbReference>
<sequence length="390" mass="43854">MNCRMKQSTIGRNIVDEISFGAIVKIRDQLLEMQRQGKKVYRLESGDPSFSLPPHVKEAIKQAIENNKTHYTDSTGIPELRKAIAEKLVRKNKIKDATPENVIVSNGGMNALYVTFRSLLSPGDEVIIPDPMWTEIAEIIKLAEGVPIRLPVENYIEEMQKYEDDDKVKAVFVNSPHNPTGLVFTPKQIDGIISFAESKGIFIVSDEAYEDVIFDGREHVSPGSKYDNTISLFSMSKTYAMSGLRIGYAHTNSEILYDRMKKLLRCTINGVNSATQYGAVAALTGPQEFVGQMRSEYQKRRDIIFNAVSKSRYLEPVKPGGTFYLWAKIKEYPKEVKDSWDMTYYLLDKTGVGSSPGPVFGPAGDGYIRFAFSADTEHVREASELIEKFE</sequence>
<dbReference type="GO" id="GO:0006520">
    <property type="term" value="P:amino acid metabolic process"/>
    <property type="evidence" value="ECO:0007669"/>
    <property type="project" value="InterPro"/>
</dbReference>
<dbReference type="STRING" id="273116.gene:9381654"/>
<proteinExistence type="inferred from homology"/>
<organism evidence="9 10">
    <name type="scientific">Thermoplasma volcanium (strain ATCC 51530 / DSM 4299 / JCM 9571 / NBRC 15438 / GSS1)</name>
    <dbReference type="NCBI Taxonomy" id="273116"/>
    <lineage>
        <taxon>Archaea</taxon>
        <taxon>Methanobacteriati</taxon>
        <taxon>Thermoplasmatota</taxon>
        <taxon>Thermoplasmata</taxon>
        <taxon>Thermoplasmatales</taxon>
        <taxon>Thermoplasmataceae</taxon>
        <taxon>Thermoplasma</taxon>
    </lineage>
</organism>
<comment type="similarity">
    <text evidence="2 7">Belongs to the class-I pyridoxal-phosphate-dependent aminotransferase family.</text>
</comment>
<accession>Q97AE8</accession>
<evidence type="ECO:0000256" key="7">
    <source>
        <dbReference type="RuleBase" id="RU000481"/>
    </source>
</evidence>
<dbReference type="EMBL" id="BA000011">
    <property type="protein sequence ID" value="BAB60004.1"/>
    <property type="molecule type" value="Genomic_DNA"/>
</dbReference>
<dbReference type="eggNOG" id="arCOG01130">
    <property type="taxonomic scope" value="Archaea"/>
</dbReference>
<dbReference type="InterPro" id="IPR004839">
    <property type="entry name" value="Aminotransferase_I/II_large"/>
</dbReference>
<dbReference type="InterPro" id="IPR004838">
    <property type="entry name" value="NHTrfase_class1_PyrdxlP-BS"/>
</dbReference>
<dbReference type="GO" id="GO:0008483">
    <property type="term" value="F:transaminase activity"/>
    <property type="evidence" value="ECO:0007669"/>
    <property type="project" value="UniProtKB-KW"/>
</dbReference>
<feature type="domain" description="Aminotransferase class I/classII large" evidence="8">
    <location>
        <begin position="39"/>
        <end position="383"/>
    </location>
</feature>
<dbReference type="GO" id="GO:0030170">
    <property type="term" value="F:pyridoxal phosphate binding"/>
    <property type="evidence" value="ECO:0007669"/>
    <property type="project" value="InterPro"/>
</dbReference>
<evidence type="ECO:0000256" key="1">
    <source>
        <dbReference type="ARBA" id="ARBA00001933"/>
    </source>
</evidence>
<reference evidence="9 10" key="1">
    <citation type="journal article" date="1999" name="Proc. Jpn. Acad.">
        <title>Determination of the complete genomic DNA sequence of Thermoplasma volvanium GSS1.</title>
        <authorList>
            <person name="Kawashima T."/>
            <person name="Yamamoto Y."/>
            <person name="Aramaki H."/>
            <person name="Nunoshiba T."/>
            <person name="Kawamoto T."/>
            <person name="Watanabe K."/>
            <person name="Yamazaki M."/>
            <person name="Kanehori K."/>
            <person name="Amano N."/>
            <person name="Ohya Y."/>
            <person name="Makino K."/>
            <person name="Suzuki M."/>
        </authorList>
    </citation>
    <scope>NUCLEOTIDE SEQUENCE [LARGE SCALE GENOMIC DNA]</scope>
    <source>
        <strain evidence="10">ATCC 51530 / DSM 4299 / JCM 9571 / NBRC 15438 / GSS1</strain>
    </source>
</reference>
<comment type="subunit">
    <text evidence="3">Homodimer.</text>
</comment>
<evidence type="ECO:0000313" key="9">
    <source>
        <dbReference type="EMBL" id="BAB60004.1"/>
    </source>
</evidence>
<keyword evidence="6" id="KW-0663">Pyridoxal phosphate</keyword>
<evidence type="ECO:0000256" key="5">
    <source>
        <dbReference type="ARBA" id="ARBA00022679"/>
    </source>
</evidence>
<dbReference type="Proteomes" id="UP000001017">
    <property type="component" value="Chromosome"/>
</dbReference>
<dbReference type="Pfam" id="PF00155">
    <property type="entry name" value="Aminotran_1_2"/>
    <property type="match status" value="1"/>
</dbReference>
<dbReference type="PROSITE" id="PS00105">
    <property type="entry name" value="AA_TRANSFER_CLASS_1"/>
    <property type="match status" value="1"/>
</dbReference>
<gene>
    <name evidence="9" type="ORF">TVG0882679</name>
</gene>
<name>Q97AE8_THEVO</name>
<evidence type="ECO:0000256" key="2">
    <source>
        <dbReference type="ARBA" id="ARBA00007441"/>
    </source>
</evidence>
<keyword evidence="10" id="KW-1185">Reference proteome</keyword>
<comment type="cofactor">
    <cofactor evidence="1 7">
        <name>pyridoxal 5'-phosphate</name>
        <dbReference type="ChEBI" id="CHEBI:597326"/>
    </cofactor>
</comment>
<dbReference type="InterPro" id="IPR015421">
    <property type="entry name" value="PyrdxlP-dep_Trfase_major"/>
</dbReference>
<dbReference type="InterPro" id="IPR015424">
    <property type="entry name" value="PyrdxlP-dep_Trfase"/>
</dbReference>
<evidence type="ECO:0000259" key="8">
    <source>
        <dbReference type="Pfam" id="PF00155"/>
    </source>
</evidence>
<evidence type="ECO:0000256" key="4">
    <source>
        <dbReference type="ARBA" id="ARBA00022576"/>
    </source>
</evidence>
<dbReference type="EC" id="2.6.1.-" evidence="7"/>
<dbReference type="InterPro" id="IPR050596">
    <property type="entry name" value="AspAT/PAT-like"/>
</dbReference>
<evidence type="ECO:0000256" key="3">
    <source>
        <dbReference type="ARBA" id="ARBA00011738"/>
    </source>
</evidence>
<evidence type="ECO:0000313" key="10">
    <source>
        <dbReference type="Proteomes" id="UP000001017"/>
    </source>
</evidence>
<dbReference type="PaxDb" id="273116-14325079"/>
<dbReference type="AlphaFoldDB" id="Q97AE8"/>
<keyword evidence="4 7" id="KW-0032">Aminotransferase</keyword>
<dbReference type="Gene3D" id="3.40.640.10">
    <property type="entry name" value="Type I PLP-dependent aspartate aminotransferase-like (Major domain)"/>
    <property type="match status" value="1"/>
</dbReference>